<sequence>MLVVAPTFAGNSSYPTAANTIRRTRCLEPFRDNNVQDPLVESNITPTSRHGIVPDRLAVTHAPAASTQDNARYLWRGCEMIISWKHFKKFRIIAPIRPGRSFRDPQVGKDGYFAISIDIASARRGRQQPRHLTHGICKASVHLVATPSKRTDEEM</sequence>
<dbReference type="AlphaFoldDB" id="A0A9P4HBB0"/>
<reference evidence="1" key="1">
    <citation type="journal article" date="2020" name="Stud. Mycol.">
        <title>101 Dothideomycetes genomes: a test case for predicting lifestyles and emergence of pathogens.</title>
        <authorList>
            <person name="Haridas S."/>
            <person name="Albert R."/>
            <person name="Binder M."/>
            <person name="Bloem J."/>
            <person name="Labutti K."/>
            <person name="Salamov A."/>
            <person name="Andreopoulos B."/>
            <person name="Baker S."/>
            <person name="Barry K."/>
            <person name="Bills G."/>
            <person name="Bluhm B."/>
            <person name="Cannon C."/>
            <person name="Castanera R."/>
            <person name="Culley D."/>
            <person name="Daum C."/>
            <person name="Ezra D."/>
            <person name="Gonzalez J."/>
            <person name="Henrissat B."/>
            <person name="Kuo A."/>
            <person name="Liang C."/>
            <person name="Lipzen A."/>
            <person name="Lutzoni F."/>
            <person name="Magnuson J."/>
            <person name="Mondo S."/>
            <person name="Nolan M."/>
            <person name="Ohm R."/>
            <person name="Pangilinan J."/>
            <person name="Park H.-J."/>
            <person name="Ramirez L."/>
            <person name="Alfaro M."/>
            <person name="Sun H."/>
            <person name="Tritt A."/>
            <person name="Yoshinaga Y."/>
            <person name="Zwiers L.-H."/>
            <person name="Turgeon B."/>
            <person name="Goodwin S."/>
            <person name="Spatafora J."/>
            <person name="Crous P."/>
            <person name="Grigoriev I."/>
        </authorList>
    </citation>
    <scope>NUCLEOTIDE SEQUENCE</scope>
    <source>
        <strain evidence="1">CBS 110217</strain>
    </source>
</reference>
<evidence type="ECO:0000313" key="1">
    <source>
        <dbReference type="EMBL" id="KAF2031405.1"/>
    </source>
</evidence>
<comment type="caution">
    <text evidence="1">The sequence shown here is derived from an EMBL/GenBank/DDBJ whole genome shotgun (WGS) entry which is preliminary data.</text>
</comment>
<dbReference type="EMBL" id="ML978181">
    <property type="protein sequence ID" value="KAF2031405.1"/>
    <property type="molecule type" value="Genomic_DNA"/>
</dbReference>
<accession>A0A9P4HBB0</accession>
<protein>
    <submittedName>
        <fullName evidence="1">Uncharacterized protein</fullName>
    </submittedName>
</protein>
<organism evidence="1 2">
    <name type="scientific">Setomelanomma holmii</name>
    <dbReference type="NCBI Taxonomy" id="210430"/>
    <lineage>
        <taxon>Eukaryota</taxon>
        <taxon>Fungi</taxon>
        <taxon>Dikarya</taxon>
        <taxon>Ascomycota</taxon>
        <taxon>Pezizomycotina</taxon>
        <taxon>Dothideomycetes</taxon>
        <taxon>Pleosporomycetidae</taxon>
        <taxon>Pleosporales</taxon>
        <taxon>Pleosporineae</taxon>
        <taxon>Phaeosphaeriaceae</taxon>
        <taxon>Setomelanomma</taxon>
    </lineage>
</organism>
<evidence type="ECO:0000313" key="2">
    <source>
        <dbReference type="Proteomes" id="UP000799777"/>
    </source>
</evidence>
<gene>
    <name evidence="1" type="ORF">EK21DRAFT_88117</name>
</gene>
<name>A0A9P4HBB0_9PLEO</name>
<proteinExistence type="predicted"/>
<keyword evidence="2" id="KW-1185">Reference proteome</keyword>
<dbReference type="Proteomes" id="UP000799777">
    <property type="component" value="Unassembled WGS sequence"/>
</dbReference>